<sequence length="41" mass="4642">MSNPELLCLVTAVSLYTLITSLIGRFFIHTSIYSLKYLGMM</sequence>
<feature type="transmembrane region" description="Helical" evidence="1">
    <location>
        <begin position="6"/>
        <end position="28"/>
    </location>
</feature>
<protein>
    <submittedName>
        <fullName evidence="2">Uncharacterized protein</fullName>
    </submittedName>
</protein>
<keyword evidence="1" id="KW-0812">Transmembrane</keyword>
<dbReference type="AlphaFoldDB" id="A0A0A9B5E4"/>
<keyword evidence="1" id="KW-0472">Membrane</keyword>
<keyword evidence="1" id="KW-1133">Transmembrane helix</keyword>
<reference evidence="2" key="2">
    <citation type="journal article" date="2015" name="Data Brief">
        <title>Shoot transcriptome of the giant reed, Arundo donax.</title>
        <authorList>
            <person name="Barrero R.A."/>
            <person name="Guerrero F.D."/>
            <person name="Moolhuijzen P."/>
            <person name="Goolsby J.A."/>
            <person name="Tidwell J."/>
            <person name="Bellgard S.E."/>
            <person name="Bellgard M.I."/>
        </authorList>
    </citation>
    <scope>NUCLEOTIDE SEQUENCE</scope>
    <source>
        <tissue evidence="2">Shoot tissue taken approximately 20 cm above the soil surface</tissue>
    </source>
</reference>
<reference evidence="2" key="1">
    <citation type="submission" date="2014-09" db="EMBL/GenBank/DDBJ databases">
        <authorList>
            <person name="Magalhaes I.L.F."/>
            <person name="Oliveira U."/>
            <person name="Santos F.R."/>
            <person name="Vidigal T.H.D.A."/>
            <person name="Brescovit A.D."/>
            <person name="Santos A.J."/>
        </authorList>
    </citation>
    <scope>NUCLEOTIDE SEQUENCE</scope>
    <source>
        <tissue evidence="2">Shoot tissue taken approximately 20 cm above the soil surface</tissue>
    </source>
</reference>
<organism evidence="2">
    <name type="scientific">Arundo donax</name>
    <name type="common">Giant reed</name>
    <name type="synonym">Donax arundinaceus</name>
    <dbReference type="NCBI Taxonomy" id="35708"/>
    <lineage>
        <taxon>Eukaryota</taxon>
        <taxon>Viridiplantae</taxon>
        <taxon>Streptophyta</taxon>
        <taxon>Embryophyta</taxon>
        <taxon>Tracheophyta</taxon>
        <taxon>Spermatophyta</taxon>
        <taxon>Magnoliopsida</taxon>
        <taxon>Liliopsida</taxon>
        <taxon>Poales</taxon>
        <taxon>Poaceae</taxon>
        <taxon>PACMAD clade</taxon>
        <taxon>Arundinoideae</taxon>
        <taxon>Arundineae</taxon>
        <taxon>Arundo</taxon>
    </lineage>
</organism>
<evidence type="ECO:0000256" key="1">
    <source>
        <dbReference type="SAM" id="Phobius"/>
    </source>
</evidence>
<name>A0A0A9B5E4_ARUDO</name>
<proteinExistence type="predicted"/>
<accession>A0A0A9B5E4</accession>
<dbReference type="EMBL" id="GBRH01240517">
    <property type="protein sequence ID" value="JAD57378.1"/>
    <property type="molecule type" value="Transcribed_RNA"/>
</dbReference>
<evidence type="ECO:0000313" key="2">
    <source>
        <dbReference type="EMBL" id="JAD57378.1"/>
    </source>
</evidence>